<dbReference type="Gene3D" id="3.30.450.150">
    <property type="entry name" value="Haem-degrading domain"/>
    <property type="match status" value="1"/>
</dbReference>
<feature type="chain" id="PRO_5044131941" description="Heme-binding protein" evidence="1">
    <location>
        <begin position="22"/>
        <end position="162"/>
    </location>
</feature>
<dbReference type="EMBL" id="CAJNOK010023335">
    <property type="protein sequence ID" value="CAF1361214.1"/>
    <property type="molecule type" value="Genomic_DNA"/>
</dbReference>
<organism evidence="2 6">
    <name type="scientific">Didymodactylos carnosus</name>
    <dbReference type="NCBI Taxonomy" id="1234261"/>
    <lineage>
        <taxon>Eukaryota</taxon>
        <taxon>Metazoa</taxon>
        <taxon>Spiralia</taxon>
        <taxon>Gnathifera</taxon>
        <taxon>Rotifera</taxon>
        <taxon>Eurotatoria</taxon>
        <taxon>Bdelloidea</taxon>
        <taxon>Philodinida</taxon>
        <taxon>Philodinidae</taxon>
        <taxon>Didymodactylos</taxon>
    </lineage>
</organism>
<dbReference type="PANTHER" id="PTHR34309">
    <property type="entry name" value="SLR1406 PROTEIN"/>
    <property type="match status" value="1"/>
</dbReference>
<sequence>MMNRFVIVCIYIIINLSLILSTPTKLKPLEYDISLVHAQYIIKAGLAKSHELGTKMNIAVVDAGGNLKAFVRENGAYIGSIDIAIKKAKTARYFDQVTDDLGAQSQPGGPLYQIEVSNGGLITFAGGVPITNEDGAVIGAVGVSGSTVENDKVVATFAAAAK</sequence>
<dbReference type="AlphaFoldDB" id="A0A814KAF6"/>
<dbReference type="OrthoDB" id="10053682at2759"/>
<gene>
    <name evidence="2" type="ORF">GPM918_LOCUS16067</name>
    <name evidence="3" type="ORF">OVA965_LOCUS31247</name>
    <name evidence="4" type="ORF">SRO942_LOCUS16067</name>
    <name evidence="5" type="ORF">TMI583_LOCUS32072</name>
</gene>
<dbReference type="EMBL" id="CAJOBA010044987">
    <property type="protein sequence ID" value="CAF4171195.1"/>
    <property type="molecule type" value="Genomic_DNA"/>
</dbReference>
<dbReference type="Proteomes" id="UP000677228">
    <property type="component" value="Unassembled WGS sequence"/>
</dbReference>
<name>A0A814KAF6_9BILA</name>
<dbReference type="PANTHER" id="PTHR34309:SF1">
    <property type="entry name" value="PROTEIN GLCG"/>
    <property type="match status" value="1"/>
</dbReference>
<comment type="caution">
    <text evidence="2">The sequence shown here is derived from an EMBL/GenBank/DDBJ whole genome shotgun (WGS) entry which is preliminary data.</text>
</comment>
<dbReference type="Proteomes" id="UP000681722">
    <property type="component" value="Unassembled WGS sequence"/>
</dbReference>
<feature type="signal peptide" evidence="1">
    <location>
        <begin position="1"/>
        <end position="21"/>
    </location>
</feature>
<evidence type="ECO:0000313" key="4">
    <source>
        <dbReference type="EMBL" id="CAF3816541.1"/>
    </source>
</evidence>
<evidence type="ECO:0008006" key="7">
    <source>
        <dbReference type="Google" id="ProtNLM"/>
    </source>
</evidence>
<dbReference type="EMBL" id="CAJOBC010004148">
    <property type="protein sequence ID" value="CAF3816541.1"/>
    <property type="molecule type" value="Genomic_DNA"/>
</dbReference>
<keyword evidence="1" id="KW-0732">Signal</keyword>
<accession>A0A814KAF6</accession>
<evidence type="ECO:0000313" key="2">
    <source>
        <dbReference type="EMBL" id="CAF1046729.1"/>
    </source>
</evidence>
<evidence type="ECO:0000313" key="5">
    <source>
        <dbReference type="EMBL" id="CAF4171195.1"/>
    </source>
</evidence>
<protein>
    <recommendedName>
        <fullName evidence="7">Heme-binding protein</fullName>
    </recommendedName>
</protein>
<dbReference type="Proteomes" id="UP000663829">
    <property type="component" value="Unassembled WGS sequence"/>
</dbReference>
<dbReference type="InterPro" id="IPR038084">
    <property type="entry name" value="PduO/GlcC-like_sf"/>
</dbReference>
<dbReference type="Proteomes" id="UP000682733">
    <property type="component" value="Unassembled WGS sequence"/>
</dbReference>
<keyword evidence="6" id="KW-1185">Reference proteome</keyword>
<proteinExistence type="predicted"/>
<dbReference type="SUPFAM" id="SSF143744">
    <property type="entry name" value="GlcG-like"/>
    <property type="match status" value="1"/>
</dbReference>
<dbReference type="InterPro" id="IPR005624">
    <property type="entry name" value="PduO/GlcC-like"/>
</dbReference>
<dbReference type="Pfam" id="PF03928">
    <property type="entry name" value="HbpS-like"/>
    <property type="match status" value="1"/>
</dbReference>
<evidence type="ECO:0000313" key="3">
    <source>
        <dbReference type="EMBL" id="CAF1361214.1"/>
    </source>
</evidence>
<reference evidence="2" key="1">
    <citation type="submission" date="2021-02" db="EMBL/GenBank/DDBJ databases">
        <authorList>
            <person name="Nowell W R."/>
        </authorList>
    </citation>
    <scope>NUCLEOTIDE SEQUENCE</scope>
</reference>
<dbReference type="EMBL" id="CAJNOQ010004148">
    <property type="protein sequence ID" value="CAF1046729.1"/>
    <property type="molecule type" value="Genomic_DNA"/>
</dbReference>
<evidence type="ECO:0000313" key="6">
    <source>
        <dbReference type="Proteomes" id="UP000663829"/>
    </source>
</evidence>
<dbReference type="InterPro" id="IPR052517">
    <property type="entry name" value="GlcG_carb_metab_protein"/>
</dbReference>
<evidence type="ECO:0000256" key="1">
    <source>
        <dbReference type="SAM" id="SignalP"/>
    </source>
</evidence>